<comment type="caution">
    <text evidence="14">The sequence shown here is derived from an EMBL/GenBank/DDBJ whole genome shotgun (WGS) entry which is preliminary data.</text>
</comment>
<protein>
    <recommendedName>
        <fullName evidence="16">ABC transporter B family member 13</fullName>
    </recommendedName>
</protein>
<proteinExistence type="inferred from homology"/>
<dbReference type="FunFam" id="3.40.50.300:FF:000205">
    <property type="entry name" value="ABC transporter B family member 4"/>
    <property type="match status" value="2"/>
</dbReference>
<feature type="transmembrane region" description="Helical" evidence="11">
    <location>
        <begin position="310"/>
        <end position="330"/>
    </location>
</feature>
<dbReference type="GO" id="GO:0090374">
    <property type="term" value="P:oligopeptide export from mitochondrion"/>
    <property type="evidence" value="ECO:0007669"/>
    <property type="project" value="TreeGrafter"/>
</dbReference>
<keyword evidence="4 11" id="KW-0812">Transmembrane</keyword>
<evidence type="ECO:0000256" key="2">
    <source>
        <dbReference type="ARBA" id="ARBA00007577"/>
    </source>
</evidence>
<evidence type="ECO:0000256" key="6">
    <source>
        <dbReference type="ARBA" id="ARBA00022741"/>
    </source>
</evidence>
<dbReference type="CDD" id="cd03249">
    <property type="entry name" value="ABC_MTABC3_MDL1_MDL2"/>
    <property type="match status" value="2"/>
</dbReference>
<keyword evidence="7" id="KW-0067">ATP-binding</keyword>
<organism evidence="14 15">
    <name type="scientific">Vitis rotundifolia</name>
    <name type="common">Muscadine grape</name>
    <dbReference type="NCBI Taxonomy" id="103349"/>
    <lineage>
        <taxon>Eukaryota</taxon>
        <taxon>Viridiplantae</taxon>
        <taxon>Streptophyta</taxon>
        <taxon>Embryophyta</taxon>
        <taxon>Tracheophyta</taxon>
        <taxon>Spermatophyta</taxon>
        <taxon>Magnoliopsida</taxon>
        <taxon>eudicotyledons</taxon>
        <taxon>Gunneridae</taxon>
        <taxon>Pentapetalae</taxon>
        <taxon>rosids</taxon>
        <taxon>Vitales</taxon>
        <taxon>Vitaceae</taxon>
        <taxon>Viteae</taxon>
        <taxon>Vitis</taxon>
    </lineage>
</organism>
<feature type="transmembrane region" description="Helical" evidence="11">
    <location>
        <begin position="47"/>
        <end position="74"/>
    </location>
</feature>
<evidence type="ECO:0000256" key="5">
    <source>
        <dbReference type="ARBA" id="ARBA00022737"/>
    </source>
</evidence>
<dbReference type="Pfam" id="PF00664">
    <property type="entry name" value="ABC_membrane"/>
    <property type="match status" value="2"/>
</dbReference>
<dbReference type="GO" id="GO:0005743">
    <property type="term" value="C:mitochondrial inner membrane"/>
    <property type="evidence" value="ECO:0007669"/>
    <property type="project" value="TreeGrafter"/>
</dbReference>
<keyword evidence="8 11" id="KW-1133">Transmembrane helix</keyword>
<keyword evidence="6" id="KW-0547">Nucleotide-binding</keyword>
<evidence type="ECO:0000256" key="8">
    <source>
        <dbReference type="ARBA" id="ARBA00022989"/>
    </source>
</evidence>
<evidence type="ECO:0000259" key="12">
    <source>
        <dbReference type="PROSITE" id="PS50893"/>
    </source>
</evidence>
<dbReference type="InterPro" id="IPR036640">
    <property type="entry name" value="ABC1_TM_sf"/>
</dbReference>
<feature type="transmembrane region" description="Helical" evidence="11">
    <location>
        <begin position="192"/>
        <end position="216"/>
    </location>
</feature>
<evidence type="ECO:0000313" key="15">
    <source>
        <dbReference type="Proteomes" id="UP001168098"/>
    </source>
</evidence>
<feature type="domain" description="ABC transmembrane type-1" evidence="13">
    <location>
        <begin position="50"/>
        <end position="338"/>
    </location>
</feature>
<dbReference type="Proteomes" id="UP001168098">
    <property type="component" value="Unassembled WGS sequence"/>
</dbReference>
<dbReference type="InterPro" id="IPR011527">
    <property type="entry name" value="ABC1_TM_dom"/>
</dbReference>
<dbReference type="InterPro" id="IPR027417">
    <property type="entry name" value="P-loop_NTPase"/>
</dbReference>
<name>A0AA38YR11_VITRO</name>
<feature type="region of interest" description="Disordered" evidence="10">
    <location>
        <begin position="617"/>
        <end position="646"/>
    </location>
</feature>
<evidence type="ECO:0000259" key="13">
    <source>
        <dbReference type="PROSITE" id="PS50929"/>
    </source>
</evidence>
<dbReference type="EMBL" id="JARBHA010000018">
    <property type="protein sequence ID" value="KAJ9675035.1"/>
    <property type="molecule type" value="Genomic_DNA"/>
</dbReference>
<dbReference type="Gene3D" id="1.20.1560.10">
    <property type="entry name" value="ABC transporter type 1, transmembrane domain"/>
    <property type="match status" value="1"/>
</dbReference>
<evidence type="ECO:0000256" key="10">
    <source>
        <dbReference type="SAM" id="MobiDB-lite"/>
    </source>
</evidence>
<dbReference type="CDD" id="cd18577">
    <property type="entry name" value="ABC_6TM_Pgp_ABCB1_D1_like"/>
    <property type="match status" value="1"/>
</dbReference>
<feature type="transmembrane region" description="Helical" evidence="11">
    <location>
        <begin position="274"/>
        <end position="298"/>
    </location>
</feature>
<feature type="transmembrane region" description="Helical" evidence="11">
    <location>
        <begin position="913"/>
        <end position="935"/>
    </location>
</feature>
<dbReference type="Pfam" id="PF00005">
    <property type="entry name" value="ABC_tran"/>
    <property type="match status" value="2"/>
</dbReference>
<comment type="subcellular location">
    <subcellularLocation>
        <location evidence="1">Membrane</location>
        <topology evidence="1">Multi-pass membrane protein</topology>
    </subcellularLocation>
</comment>
<dbReference type="PANTHER" id="PTHR43394">
    <property type="entry name" value="ATP-DEPENDENT PERMEASE MDL1, MITOCHONDRIAL"/>
    <property type="match status" value="1"/>
</dbReference>
<dbReference type="PROSITE" id="PS50893">
    <property type="entry name" value="ABC_TRANSPORTER_2"/>
    <property type="match status" value="2"/>
</dbReference>
<dbReference type="GO" id="GO:0016887">
    <property type="term" value="F:ATP hydrolysis activity"/>
    <property type="evidence" value="ECO:0007669"/>
    <property type="project" value="InterPro"/>
</dbReference>
<dbReference type="SMART" id="SM00382">
    <property type="entry name" value="AAA"/>
    <property type="match status" value="2"/>
</dbReference>
<feature type="transmembrane region" description="Helical" evidence="11">
    <location>
        <begin position="727"/>
        <end position="749"/>
    </location>
</feature>
<evidence type="ECO:0000256" key="11">
    <source>
        <dbReference type="SAM" id="Phobius"/>
    </source>
</evidence>
<dbReference type="InterPro" id="IPR003593">
    <property type="entry name" value="AAA+_ATPase"/>
</dbReference>
<feature type="domain" description="ABC transmembrane type-1" evidence="13">
    <location>
        <begin position="686"/>
        <end position="973"/>
    </location>
</feature>
<comment type="similarity">
    <text evidence="2">Belongs to the ABC transporter superfamily. ABCB family. Multidrug resistance exporter (TC 3.A.1.201) subfamily.</text>
</comment>
<dbReference type="InterPro" id="IPR017871">
    <property type="entry name" value="ABC_transporter-like_CS"/>
</dbReference>
<evidence type="ECO:0000256" key="7">
    <source>
        <dbReference type="ARBA" id="ARBA00022840"/>
    </source>
</evidence>
<evidence type="ECO:0000256" key="9">
    <source>
        <dbReference type="ARBA" id="ARBA00023136"/>
    </source>
</evidence>
<keyword evidence="15" id="KW-1185">Reference proteome</keyword>
<keyword evidence="9 11" id="KW-0472">Membrane</keyword>
<dbReference type="CDD" id="cd18578">
    <property type="entry name" value="ABC_6TM_Pgp_ABCB1_D2_like"/>
    <property type="match status" value="1"/>
</dbReference>
<dbReference type="PROSITE" id="PS00211">
    <property type="entry name" value="ABC_TRANSPORTER_1"/>
    <property type="match status" value="2"/>
</dbReference>
<dbReference type="Gene3D" id="3.40.50.300">
    <property type="entry name" value="P-loop containing nucleotide triphosphate hydrolases"/>
    <property type="match status" value="2"/>
</dbReference>
<feature type="domain" description="ABC transporter" evidence="12">
    <location>
        <begin position="373"/>
        <end position="608"/>
    </location>
</feature>
<evidence type="ECO:0008006" key="16">
    <source>
        <dbReference type="Google" id="ProtNLM"/>
    </source>
</evidence>
<evidence type="ECO:0000313" key="14">
    <source>
        <dbReference type="EMBL" id="KAJ9675035.1"/>
    </source>
</evidence>
<feature type="domain" description="ABC transporter" evidence="12">
    <location>
        <begin position="1008"/>
        <end position="1244"/>
    </location>
</feature>
<evidence type="ECO:0000256" key="4">
    <source>
        <dbReference type="ARBA" id="ARBA00022692"/>
    </source>
</evidence>
<dbReference type="PROSITE" id="PS50929">
    <property type="entry name" value="ABC_TM1F"/>
    <property type="match status" value="2"/>
</dbReference>
<dbReference type="SUPFAM" id="SSF52540">
    <property type="entry name" value="P-loop containing nucleoside triphosphate hydrolases"/>
    <property type="match status" value="2"/>
</dbReference>
<feature type="transmembrane region" description="Helical" evidence="11">
    <location>
        <begin position="947"/>
        <end position="967"/>
    </location>
</feature>
<gene>
    <name evidence="14" type="ORF">PVL29_024124</name>
</gene>
<dbReference type="GO" id="GO:0015421">
    <property type="term" value="F:ABC-type oligopeptide transporter activity"/>
    <property type="evidence" value="ECO:0007669"/>
    <property type="project" value="TreeGrafter"/>
</dbReference>
<accession>A0AA38YR11</accession>
<dbReference type="SUPFAM" id="SSF90123">
    <property type="entry name" value="ABC transporter transmembrane region"/>
    <property type="match status" value="2"/>
</dbReference>
<evidence type="ECO:0000256" key="1">
    <source>
        <dbReference type="ARBA" id="ARBA00004141"/>
    </source>
</evidence>
<keyword evidence="5" id="KW-0677">Repeat</keyword>
<sequence length="1300" mass="141765">MEGLELRSIQISDQNPLPEKDQQSNSSPKDTVSFFGLFAAADTLDCFFMFLGSIGACIHGAALPVFFVLFGRMIDSLGRLSSDPDKISSQVSRHALYLVYLGLGVLASAWIGVAFWMQTGERQTARLRLKYLQSVLRQDINFFDTEARDKNITFHISNDAILLQDAIGDKIGHGLRYLSQFFVGFAIGFTSVWQLTLLTVAVVPLIAIAGGTYTVIMTTLSEKGEAAYAEAGKVAEEAISQVRTVCSFVGEDRAVETYSRSLQKALKLGKKSGFAKGIGIGFTYGLLFCAWALLLWYASKLVRHGDTNGGKAFTTIINVIFSGFALGQAAPNLAAIAKGRAAAANIVNMIETNSTASKRLDNEIMLPKVAGQLEFCEVCFAYPSRPSMVFENLSFSIYAGKTFAVVGPSGSGKSTIISMVQRFYEPTSGKILLDGHDLKTLRLKWLRAQMGLVSQEPALFATTIAGNILYGKEDADMDQVMEAAKAANAHSFVQGLPDGYQTQVGEGGTQLSGGQKQRIAIARAVLRNPKILLLDEATSALDAESELIVQKALDKIMLNRTTIVVAHRLSTVRDVNKIIVLKNGQVVESGTHLELISQGGEYATLVSLQVSEHGKSPSAKVCQDTSGISKSFPESPNSQNHQQEVKSITKGELQPYDQNMASSSSPPIPSLWQLVKLNAPEWPFAVLGSVGAILAGMEAPLFALGITHVLTAFYSGKDFQIKREVDHISLIFVGAAILTIFIYLLQHYFYTLMGERLTTRIRLLMFSAILSNEIGWFDLDENSTGSLTSKLAADATLVRSALADRLSTIVQNVALTVTAFVIAFTLSWRIASVVIASFPLLIGASITEQLFLKGFGGDYTRAYARATAVAREAIANIRTVAAFGAEDRISLQFASELDQPNKQALLRGHISGFGYGVSQLFAFCSYALGLWYASVLIKHKDSNFGDIIKSFMVLIITAFSVAETLALTPDIVKGSQALGSVFSILQRKTAINRDNPTSSVVTDIQGDIEFRNVSFRYPARPDITIFKDLNLKISAGKSLAIVGQSGSGKSTVISLVMRFYDPTSGAVMIDGFDIKGLNLRSLRMKIGLVQQEPALFSTTIYENIRYGNEEASEIEIMKAARAANAHGFISRMPEGYQTQVGDRGVQLSGGQKQRVAIARAILKDPSILLLDEATSALDTASEKLVQEALDTLMEGRTTILIAHRLSTIHNADSIAVLQHGKVVETGDHQQLITRPGSIYKQLVSLQRKKVKFLIDHFVQYGESYTKDLKPNMMLCCRLLRTSIKIASDIYIYIEKRIYIL</sequence>
<dbReference type="InterPro" id="IPR039421">
    <property type="entry name" value="Type_1_exporter"/>
</dbReference>
<dbReference type="InterPro" id="IPR003439">
    <property type="entry name" value="ABC_transporter-like_ATP-bd"/>
</dbReference>
<dbReference type="GO" id="GO:0005524">
    <property type="term" value="F:ATP binding"/>
    <property type="evidence" value="ECO:0007669"/>
    <property type="project" value="UniProtKB-KW"/>
</dbReference>
<feature type="transmembrane region" description="Helical" evidence="11">
    <location>
        <begin position="684"/>
        <end position="707"/>
    </location>
</feature>
<dbReference type="PANTHER" id="PTHR43394:SF11">
    <property type="entry name" value="ATP-BINDING CASSETTE TRANSPORTER"/>
    <property type="match status" value="1"/>
</dbReference>
<evidence type="ECO:0000256" key="3">
    <source>
        <dbReference type="ARBA" id="ARBA00022448"/>
    </source>
</evidence>
<keyword evidence="3" id="KW-0813">Transport</keyword>
<feature type="compositionally biased region" description="Polar residues" evidence="10">
    <location>
        <begin position="623"/>
        <end position="642"/>
    </location>
</feature>
<reference evidence="14 15" key="1">
    <citation type="journal article" date="2023" name="BMC Biotechnol.">
        <title>Vitis rotundifolia cv Carlos genome sequencing.</title>
        <authorList>
            <person name="Huff M."/>
            <person name="Hulse-Kemp A."/>
            <person name="Scheffler B."/>
            <person name="Youngblood R."/>
            <person name="Simpson S."/>
            <person name="Babiker E."/>
            <person name="Staton M."/>
        </authorList>
    </citation>
    <scope>NUCLEOTIDE SEQUENCE [LARGE SCALE GENOMIC DNA]</scope>
    <source>
        <tissue evidence="14">Leaf</tissue>
    </source>
</reference>
<feature type="transmembrane region" description="Helical" evidence="11">
    <location>
        <begin position="95"/>
        <end position="117"/>
    </location>
</feature>
<feature type="transmembrane region" description="Helical" evidence="11">
    <location>
        <begin position="809"/>
        <end position="826"/>
    </location>
</feature>